<evidence type="ECO:0000259" key="1">
    <source>
        <dbReference type="Pfam" id="PF13470"/>
    </source>
</evidence>
<dbReference type="InterPro" id="IPR058652">
    <property type="entry name" value="VapC50_C"/>
</dbReference>
<dbReference type="Pfam" id="PF13470">
    <property type="entry name" value="PIN_3"/>
    <property type="match status" value="1"/>
</dbReference>
<feature type="domain" description="PIN" evidence="1">
    <location>
        <begin position="6"/>
        <end position="111"/>
    </location>
</feature>
<feature type="domain" description="VapC50 C-terminal" evidence="2">
    <location>
        <begin position="129"/>
        <end position="182"/>
    </location>
</feature>
<dbReference type="Pfam" id="PF26343">
    <property type="entry name" value="VapC50_C"/>
    <property type="match status" value="1"/>
</dbReference>
<evidence type="ECO:0000313" key="4">
    <source>
        <dbReference type="Proteomes" id="UP001467690"/>
    </source>
</evidence>
<dbReference type="RefSeq" id="WP_350402536.1">
    <property type="nucleotide sequence ID" value="NZ_JBELOE010000257.1"/>
</dbReference>
<dbReference type="InterPro" id="IPR029060">
    <property type="entry name" value="PIN-like_dom_sf"/>
</dbReference>
<dbReference type="Proteomes" id="UP001467690">
    <property type="component" value="Unassembled WGS sequence"/>
</dbReference>
<organism evidence="3 4">
    <name type="scientific">Catenovulum sediminis</name>
    <dbReference type="NCBI Taxonomy" id="1740262"/>
    <lineage>
        <taxon>Bacteria</taxon>
        <taxon>Pseudomonadati</taxon>
        <taxon>Pseudomonadota</taxon>
        <taxon>Gammaproteobacteria</taxon>
        <taxon>Alteromonadales</taxon>
        <taxon>Alteromonadaceae</taxon>
        <taxon>Catenovulum</taxon>
    </lineage>
</organism>
<dbReference type="SUPFAM" id="SSF88723">
    <property type="entry name" value="PIN domain-like"/>
    <property type="match status" value="1"/>
</dbReference>
<dbReference type="InterPro" id="IPR002716">
    <property type="entry name" value="PIN_dom"/>
</dbReference>
<keyword evidence="4" id="KW-1185">Reference proteome</keyword>
<protein>
    <submittedName>
        <fullName evidence="3">PIN domain-containing protein</fullName>
    </submittedName>
</protein>
<dbReference type="EMBL" id="JBELOE010000257">
    <property type="protein sequence ID" value="MER2493254.1"/>
    <property type="molecule type" value="Genomic_DNA"/>
</dbReference>
<evidence type="ECO:0000259" key="2">
    <source>
        <dbReference type="Pfam" id="PF26343"/>
    </source>
</evidence>
<name>A0ABV1RK03_9ALTE</name>
<comment type="caution">
    <text evidence="3">The sequence shown here is derived from an EMBL/GenBank/DDBJ whole genome shotgun (WGS) entry which is preliminary data.</text>
</comment>
<accession>A0ABV1RK03</accession>
<evidence type="ECO:0000313" key="3">
    <source>
        <dbReference type="EMBL" id="MER2493254.1"/>
    </source>
</evidence>
<proteinExistence type="predicted"/>
<reference evidence="3 4" key="1">
    <citation type="submission" date="2024-06" db="EMBL/GenBank/DDBJ databases">
        <authorList>
            <person name="Chen R.Y."/>
        </authorList>
    </citation>
    <scope>NUCLEOTIDE SEQUENCE [LARGE SCALE GENOMIC DNA]</scope>
    <source>
        <strain evidence="3 4">D2</strain>
    </source>
</reference>
<sequence>MAKFTVVFDACVLYPAPLRDTLMRLALTDLFKAHWTDKIHDEWINALLRQGKHSKEVLERTRVLMDSHVRDAKVSNYESLIDGLNLPDPDDRHVLAAAIKVNADAIVTFNLKDFPTEYLQQFGIDVVHPDDFIHYQIDMATAVCCDAIRRQRAALKNPEIDVANFLAILQKQQLPQTVSALRKYIQFL</sequence>
<gene>
    <name evidence="3" type="ORF">ABS311_15350</name>
</gene>